<evidence type="ECO:0000313" key="6">
    <source>
        <dbReference type="Proteomes" id="UP001303373"/>
    </source>
</evidence>
<accession>A0AAQ3M7M2</accession>
<name>A0AAQ3M7M2_9PEZI</name>
<proteinExistence type="predicted"/>
<dbReference type="GO" id="GO:0008270">
    <property type="term" value="F:zinc ion binding"/>
    <property type="evidence" value="ECO:0007669"/>
    <property type="project" value="InterPro"/>
</dbReference>
<dbReference type="Proteomes" id="UP001303373">
    <property type="component" value="Chromosome 10"/>
</dbReference>
<keyword evidence="6" id="KW-1185">Reference proteome</keyword>
<reference evidence="5 6" key="1">
    <citation type="submission" date="2023-11" db="EMBL/GenBank/DDBJ databases">
        <title>An acidophilic fungus is an integral part of prey digestion in a carnivorous sundew plant.</title>
        <authorList>
            <person name="Tsai I.J."/>
        </authorList>
    </citation>
    <scope>NUCLEOTIDE SEQUENCE [LARGE SCALE GENOMIC DNA]</scope>
    <source>
        <strain evidence="5">169a</strain>
    </source>
</reference>
<dbReference type="InterPro" id="IPR001138">
    <property type="entry name" value="Zn2Cys6_DnaBD"/>
</dbReference>
<organism evidence="5 6">
    <name type="scientific">Acrodontium crateriforme</name>
    <dbReference type="NCBI Taxonomy" id="150365"/>
    <lineage>
        <taxon>Eukaryota</taxon>
        <taxon>Fungi</taxon>
        <taxon>Dikarya</taxon>
        <taxon>Ascomycota</taxon>
        <taxon>Pezizomycotina</taxon>
        <taxon>Dothideomycetes</taxon>
        <taxon>Dothideomycetidae</taxon>
        <taxon>Mycosphaerellales</taxon>
        <taxon>Teratosphaeriaceae</taxon>
        <taxon>Acrodontium</taxon>
    </lineage>
</organism>
<dbReference type="Pfam" id="PF00172">
    <property type="entry name" value="Zn_clus"/>
    <property type="match status" value="1"/>
</dbReference>
<dbReference type="GO" id="GO:0000976">
    <property type="term" value="F:transcription cis-regulatory region binding"/>
    <property type="evidence" value="ECO:0007669"/>
    <property type="project" value="TreeGrafter"/>
</dbReference>
<evidence type="ECO:0000259" key="4">
    <source>
        <dbReference type="PROSITE" id="PS50048"/>
    </source>
</evidence>
<dbReference type="Pfam" id="PF11951">
    <property type="entry name" value="Fungal_trans_2"/>
    <property type="match status" value="1"/>
</dbReference>
<feature type="region of interest" description="Disordered" evidence="3">
    <location>
        <begin position="332"/>
        <end position="353"/>
    </location>
</feature>
<dbReference type="PROSITE" id="PS50048">
    <property type="entry name" value="ZN2_CY6_FUNGAL_2"/>
    <property type="match status" value="1"/>
</dbReference>
<dbReference type="GO" id="GO:0005634">
    <property type="term" value="C:nucleus"/>
    <property type="evidence" value="ECO:0007669"/>
    <property type="project" value="UniProtKB-SubCell"/>
</dbReference>
<gene>
    <name evidence="5" type="ORF">R9X50_00626600</name>
</gene>
<dbReference type="SUPFAM" id="SSF57701">
    <property type="entry name" value="Zn2/Cys6 DNA-binding domain"/>
    <property type="match status" value="1"/>
</dbReference>
<dbReference type="EMBL" id="CP138589">
    <property type="protein sequence ID" value="WPH03387.1"/>
    <property type="molecule type" value="Genomic_DNA"/>
</dbReference>
<dbReference type="PANTHER" id="PTHR37534:SF15">
    <property type="entry name" value="ZN(II)2CYS6 TRANSCRIPTION FACTOR (EUROFUNG)"/>
    <property type="match status" value="1"/>
</dbReference>
<keyword evidence="2" id="KW-0539">Nucleus</keyword>
<comment type="subcellular location">
    <subcellularLocation>
        <location evidence="1">Nucleus</location>
    </subcellularLocation>
</comment>
<protein>
    <recommendedName>
        <fullName evidence="4">Zn(2)-C6 fungal-type domain-containing protein</fullName>
    </recommendedName>
</protein>
<dbReference type="PANTHER" id="PTHR37534">
    <property type="entry name" value="TRANSCRIPTIONAL ACTIVATOR PROTEIN UGA3"/>
    <property type="match status" value="1"/>
</dbReference>
<dbReference type="CDD" id="cd00067">
    <property type="entry name" value="GAL4"/>
    <property type="match status" value="1"/>
</dbReference>
<evidence type="ECO:0000256" key="1">
    <source>
        <dbReference type="ARBA" id="ARBA00004123"/>
    </source>
</evidence>
<evidence type="ECO:0000256" key="3">
    <source>
        <dbReference type="SAM" id="MobiDB-lite"/>
    </source>
</evidence>
<dbReference type="InterPro" id="IPR036864">
    <property type="entry name" value="Zn2-C6_fun-type_DNA-bd_sf"/>
</dbReference>
<dbReference type="GO" id="GO:0045944">
    <property type="term" value="P:positive regulation of transcription by RNA polymerase II"/>
    <property type="evidence" value="ECO:0007669"/>
    <property type="project" value="TreeGrafter"/>
</dbReference>
<dbReference type="GO" id="GO:0000981">
    <property type="term" value="F:DNA-binding transcription factor activity, RNA polymerase II-specific"/>
    <property type="evidence" value="ECO:0007669"/>
    <property type="project" value="InterPro"/>
</dbReference>
<feature type="region of interest" description="Disordered" evidence="3">
    <location>
        <begin position="97"/>
        <end position="178"/>
    </location>
</feature>
<sequence length="865" mass="97141">MALPPVAEHESVDVKAAAAAQASRRKRRRTTAGGANDDCFSCRKNSLKCGRERPYCSQCMHAGLQCGGYKTTLTWGVGVASRGKLRGLSCPVANKNADGSDVSLTEMEARRRKNSVSKVKREDMTPTTPLSTIQPHIPIPTTSSSYPTSSQPFSHSLPTSHSHTHSHTSQPIPIPQTSNAWQIPGYFEHVQQRQHDNLRHHSFSHRPMQRLQTAFAPHWDGLSIAESGGSVDSFTDRELHSPLEFSSIPRSMSLFDRLPSLMEGPNDHCLTPGSVDAYRFNRHHSMDHYTDPLSGSLDSLSNASYEHQPVTSDMSPLDTALFSSTERSYDPFDVYPSQANDESSPSRTDGTGMSLLDTTFSSPFYQLSPRMQSLMDYYDVNVCPYLVAFDGPENPYRRYILQLAGQNRGLQNAIAALSTNNLRMRRKESRSIAGFAVEITDAFDGMQTTDFNEPSAEESFYKQMSIDQLNMQLTDPRAAQDDSVLATLLILCLFHVCDSGFSKFKTQLAGMQKLLSMRDPSLHSDFTQWVEMFFIWFDVMTSTVNDREVQITGESLDMLDFASNLGALEQFAGCDGRLFKLIARLGRLNLLAQGRPVRPKGTLEYTPRFGPTQGIKLERKESPVSRFPTQRTLSGLDYETIDGNGWGSHIVPSDEEAIIDEEIVAPDERREFWSEWYEMRTRLQSWQVDLASLPSPSASSSADQAQIEAGQRDMMHINESFRYSALLYIERLGHPILPSSHFQFQHLVSQGLYHITALPITSCVNKFLLWPLFIMGTECVDEEHRNIIRSRCIEVQKESGFFNNISALEVLERVWAEAGPNVEGRDAEEMKARMRDNVPVPGGKFGQAFRWRKAMDRAGGEYIVI</sequence>
<evidence type="ECO:0000256" key="2">
    <source>
        <dbReference type="ARBA" id="ARBA00023242"/>
    </source>
</evidence>
<dbReference type="AlphaFoldDB" id="A0AAQ3M7M2"/>
<feature type="compositionally biased region" description="Polar residues" evidence="3">
    <location>
        <begin position="337"/>
        <end position="353"/>
    </location>
</feature>
<evidence type="ECO:0000313" key="5">
    <source>
        <dbReference type="EMBL" id="WPH03387.1"/>
    </source>
</evidence>
<feature type="domain" description="Zn(2)-C6 fungal-type" evidence="4">
    <location>
        <begin position="38"/>
        <end position="66"/>
    </location>
</feature>
<feature type="compositionally biased region" description="Low complexity" evidence="3">
    <location>
        <begin position="131"/>
        <end position="161"/>
    </location>
</feature>
<dbReference type="InterPro" id="IPR021858">
    <property type="entry name" value="Fun_TF"/>
</dbReference>